<dbReference type="InterPro" id="IPR003598">
    <property type="entry name" value="Ig_sub2"/>
</dbReference>
<keyword evidence="1" id="KW-0732">Signal</keyword>
<keyword evidence="2" id="KW-0677">Repeat</keyword>
<dbReference type="SUPFAM" id="SSF48726">
    <property type="entry name" value="Immunoglobulin"/>
    <property type="match status" value="3"/>
</dbReference>
<dbReference type="Proteomes" id="UP001217089">
    <property type="component" value="Unassembled WGS sequence"/>
</dbReference>
<evidence type="ECO:0000259" key="5">
    <source>
        <dbReference type="PROSITE" id="PS50835"/>
    </source>
</evidence>
<protein>
    <recommendedName>
        <fullName evidence="5">Ig-like domain-containing protein</fullName>
    </recommendedName>
</protein>
<evidence type="ECO:0000313" key="6">
    <source>
        <dbReference type="EMBL" id="KAJ8304088.1"/>
    </source>
</evidence>
<dbReference type="PROSITE" id="PS50835">
    <property type="entry name" value="IG_LIKE"/>
    <property type="match status" value="2"/>
</dbReference>
<evidence type="ECO:0000313" key="7">
    <source>
        <dbReference type="Proteomes" id="UP001217089"/>
    </source>
</evidence>
<evidence type="ECO:0000256" key="3">
    <source>
        <dbReference type="ARBA" id="ARBA00023157"/>
    </source>
</evidence>
<organism evidence="6 7">
    <name type="scientific">Tegillarca granosa</name>
    <name type="common">Malaysian cockle</name>
    <name type="synonym">Anadara granosa</name>
    <dbReference type="NCBI Taxonomy" id="220873"/>
    <lineage>
        <taxon>Eukaryota</taxon>
        <taxon>Metazoa</taxon>
        <taxon>Spiralia</taxon>
        <taxon>Lophotrochozoa</taxon>
        <taxon>Mollusca</taxon>
        <taxon>Bivalvia</taxon>
        <taxon>Autobranchia</taxon>
        <taxon>Pteriomorphia</taxon>
        <taxon>Arcoida</taxon>
        <taxon>Arcoidea</taxon>
        <taxon>Arcidae</taxon>
        <taxon>Tegillarca</taxon>
    </lineage>
</organism>
<dbReference type="InterPro" id="IPR051170">
    <property type="entry name" value="Neural/epithelial_adhesion"/>
</dbReference>
<dbReference type="EMBL" id="JARBDR010000903">
    <property type="protein sequence ID" value="KAJ8304088.1"/>
    <property type="molecule type" value="Genomic_DNA"/>
</dbReference>
<dbReference type="PANTHER" id="PTHR12231:SF253">
    <property type="entry name" value="DPR-INTERACTING PROTEIN ETA, ISOFORM B-RELATED"/>
    <property type="match status" value="1"/>
</dbReference>
<dbReference type="Pfam" id="PF13927">
    <property type="entry name" value="Ig_3"/>
    <property type="match status" value="2"/>
</dbReference>
<gene>
    <name evidence="6" type="ORF">KUTeg_017671</name>
</gene>
<keyword evidence="7" id="KW-1185">Reference proteome</keyword>
<dbReference type="Gene3D" id="2.60.40.10">
    <property type="entry name" value="Immunoglobulins"/>
    <property type="match status" value="3"/>
</dbReference>
<dbReference type="SMART" id="SM00408">
    <property type="entry name" value="IGc2"/>
    <property type="match status" value="2"/>
</dbReference>
<dbReference type="SMART" id="SM00409">
    <property type="entry name" value="IG"/>
    <property type="match status" value="2"/>
</dbReference>
<comment type="caution">
    <text evidence="6">The sequence shown here is derived from an EMBL/GenBank/DDBJ whole genome shotgun (WGS) entry which is preliminary data.</text>
</comment>
<feature type="non-terminal residue" evidence="6">
    <location>
        <position position="233"/>
    </location>
</feature>
<accession>A0ABQ9EFL5</accession>
<sequence>MNPKKILISKGDRRTMDDSRLSIERPSVPDWNLHIRKVRYDDRGMYTCVLNTRPVKIKRIYLTIAGLKVAREGTTVQLHCNATGVPQPKIRWFRKTKYKREHKEPLGTPGEILIIHNISRYCDGIYECVADNGIVPPEVELLSKKMGQYVTKETILGCNISASPLATAIWRRGKQRQPISNKSYKYRIDLYEDGPHTHSLNLRIMDIQDEDFGEYFCEATNNLGIDSERMVLY</sequence>
<keyword evidence="3" id="KW-1015">Disulfide bond</keyword>
<evidence type="ECO:0000256" key="4">
    <source>
        <dbReference type="ARBA" id="ARBA00023319"/>
    </source>
</evidence>
<dbReference type="PANTHER" id="PTHR12231">
    <property type="entry name" value="CTX-RELATED TYPE I TRANSMEMBRANE PROTEIN"/>
    <property type="match status" value="1"/>
</dbReference>
<feature type="domain" description="Ig-like" evidence="5">
    <location>
        <begin position="54"/>
        <end position="140"/>
    </location>
</feature>
<keyword evidence="4" id="KW-0393">Immunoglobulin domain</keyword>
<feature type="domain" description="Ig-like" evidence="5">
    <location>
        <begin position="147"/>
        <end position="233"/>
    </location>
</feature>
<dbReference type="InterPro" id="IPR013783">
    <property type="entry name" value="Ig-like_fold"/>
</dbReference>
<dbReference type="InterPro" id="IPR007110">
    <property type="entry name" value="Ig-like_dom"/>
</dbReference>
<evidence type="ECO:0000256" key="1">
    <source>
        <dbReference type="ARBA" id="ARBA00022729"/>
    </source>
</evidence>
<reference evidence="6 7" key="1">
    <citation type="submission" date="2022-12" db="EMBL/GenBank/DDBJ databases">
        <title>Chromosome-level genome of Tegillarca granosa.</title>
        <authorList>
            <person name="Kim J."/>
        </authorList>
    </citation>
    <scope>NUCLEOTIDE SEQUENCE [LARGE SCALE GENOMIC DNA]</scope>
    <source>
        <strain evidence="6">Teg-2019</strain>
        <tissue evidence="6">Adductor muscle</tissue>
    </source>
</reference>
<dbReference type="InterPro" id="IPR036179">
    <property type="entry name" value="Ig-like_dom_sf"/>
</dbReference>
<dbReference type="InterPro" id="IPR003599">
    <property type="entry name" value="Ig_sub"/>
</dbReference>
<evidence type="ECO:0000256" key="2">
    <source>
        <dbReference type="ARBA" id="ARBA00022737"/>
    </source>
</evidence>
<proteinExistence type="predicted"/>
<name>A0ABQ9EFL5_TEGGR</name>